<comment type="caution">
    <text evidence="1">The sequence shown here is derived from an EMBL/GenBank/DDBJ whole genome shotgun (WGS) entry which is preliminary data.</text>
</comment>
<dbReference type="AlphaFoldDB" id="C0GAS0"/>
<proteinExistence type="predicted"/>
<dbReference type="Proteomes" id="UP000003678">
    <property type="component" value="Unassembled WGS sequence"/>
</dbReference>
<accession>C0GAS0</accession>
<reference evidence="1 2" key="1">
    <citation type="submission" date="2009-03" db="EMBL/GenBank/DDBJ databases">
        <authorList>
            <person name="Setubal J.C."/>
            <person name="Boyle S."/>
            <person name="Crasta O.R."/>
            <person name="Gillespie J.J."/>
            <person name="Kenyon R.W."/>
            <person name="Lu J."/>
            <person name="Mane S."/>
            <person name="Nagrani S."/>
            <person name="Shallom J.M."/>
            <person name="Shallom S."/>
            <person name="Shukla M."/>
            <person name="Snyder E.E."/>
            <person name="Sobral B.W."/>
            <person name="Wattam A.R."/>
            <person name="Will R."/>
            <person name="Williams K."/>
            <person name="Yoo H."/>
            <person name="Bruce D.H."/>
            <person name="Detter C."/>
            <person name="Munk C."/>
            <person name="Brettin T.S."/>
            <person name="Ficht T."/>
        </authorList>
    </citation>
    <scope>NUCLEOTIDE SEQUENCE [LARGE SCALE GENOMIC DNA]</scope>
    <source>
        <strain evidence="1 2">Cudo</strain>
    </source>
</reference>
<dbReference type="EMBL" id="ACJD01000007">
    <property type="protein sequence ID" value="EEH12938.1"/>
    <property type="molecule type" value="Genomic_DNA"/>
</dbReference>
<protein>
    <submittedName>
        <fullName evidence="1">Uncharacterized protein</fullName>
    </submittedName>
</protein>
<name>C0GAS0_9HYPH</name>
<evidence type="ECO:0000313" key="2">
    <source>
        <dbReference type="Proteomes" id="UP000003678"/>
    </source>
</evidence>
<evidence type="ECO:0000313" key="1">
    <source>
        <dbReference type="EMBL" id="EEH12938.1"/>
    </source>
</evidence>
<sequence>MRFPQTALAAVIGTMPTPFAISWRAGTGFAEMFRAHLPRRPERKIT</sequence>
<organism evidence="1 2">
    <name type="scientific">Brucella ceti str. Cudo</name>
    <dbReference type="NCBI Taxonomy" id="595497"/>
    <lineage>
        <taxon>Bacteria</taxon>
        <taxon>Pseudomonadati</taxon>
        <taxon>Pseudomonadota</taxon>
        <taxon>Alphaproteobacteria</taxon>
        <taxon>Hyphomicrobiales</taxon>
        <taxon>Brucellaceae</taxon>
        <taxon>Brucella/Ochrobactrum group</taxon>
        <taxon>Brucella</taxon>
    </lineage>
</organism>
<gene>
    <name evidence="1" type="ORF">BCETI_7000396</name>
</gene>